<dbReference type="OrthoDB" id="6120755at2"/>
<proteinExistence type="predicted"/>
<organism evidence="1 2">
    <name type="scientific">Bordetella genomosp. 4</name>
    <dbReference type="NCBI Taxonomy" id="463044"/>
    <lineage>
        <taxon>Bacteria</taxon>
        <taxon>Pseudomonadati</taxon>
        <taxon>Pseudomonadota</taxon>
        <taxon>Betaproteobacteria</taxon>
        <taxon>Burkholderiales</taxon>
        <taxon>Alcaligenaceae</taxon>
        <taxon>Bordetella</taxon>
    </lineage>
</organism>
<gene>
    <name evidence="1" type="ORF">CAL20_08895</name>
</gene>
<comment type="caution">
    <text evidence="1">The sequence shown here is derived from an EMBL/GenBank/DDBJ whole genome shotgun (WGS) entry which is preliminary data.</text>
</comment>
<accession>A0A261U6G5</accession>
<evidence type="ECO:0008006" key="3">
    <source>
        <dbReference type="Google" id="ProtNLM"/>
    </source>
</evidence>
<name>A0A261U6G5_9BORD</name>
<evidence type="ECO:0000313" key="2">
    <source>
        <dbReference type="Proteomes" id="UP000216885"/>
    </source>
</evidence>
<reference evidence="1 2" key="1">
    <citation type="submission" date="2017-05" db="EMBL/GenBank/DDBJ databases">
        <title>Complete and WGS of Bordetella genogroups.</title>
        <authorList>
            <person name="Spilker T."/>
            <person name="LiPuma J."/>
        </authorList>
    </citation>
    <scope>NUCLEOTIDE SEQUENCE [LARGE SCALE GENOMIC DNA]</scope>
    <source>
        <strain evidence="1 2">AU9919</strain>
    </source>
</reference>
<evidence type="ECO:0000313" key="1">
    <source>
        <dbReference type="EMBL" id="OZI57499.1"/>
    </source>
</evidence>
<sequence>MNVPFPIRQECPPGACVCDRERLLATPDGDIRILRLTREEEKKLVARLENLSSLDDLRHMQQRMHALLGLSLTVTPGPNEVRTVRGLQIDIADQPGLCNKTRQTLPAAIRRALDRNPAIVYELLNSYDLLGGA</sequence>
<dbReference type="Proteomes" id="UP000216885">
    <property type="component" value="Unassembled WGS sequence"/>
</dbReference>
<dbReference type="EMBL" id="NEVQ01000012">
    <property type="protein sequence ID" value="OZI57499.1"/>
    <property type="molecule type" value="Genomic_DNA"/>
</dbReference>
<dbReference type="RefSeq" id="WP_094820456.1">
    <property type="nucleotide sequence ID" value="NZ_NEVO01000005.1"/>
</dbReference>
<keyword evidence="2" id="KW-1185">Reference proteome</keyword>
<protein>
    <recommendedName>
        <fullName evidence="3">Ribosomal protein S3AE</fullName>
    </recommendedName>
</protein>
<dbReference type="AlphaFoldDB" id="A0A261U6G5"/>